<accession>A0AAW2XQA4</accession>
<comment type="caution">
    <text evidence="2">The sequence shown here is derived from an EMBL/GenBank/DDBJ whole genome shotgun (WGS) entry which is preliminary data.</text>
</comment>
<feature type="compositionally biased region" description="Basic and acidic residues" evidence="1">
    <location>
        <begin position="91"/>
        <end position="101"/>
    </location>
</feature>
<dbReference type="AlphaFoldDB" id="A0AAW2XQA4"/>
<name>A0AAW2XQA4_9LAMI</name>
<gene>
    <name evidence="2" type="ORF">Slati_0917200</name>
</gene>
<organism evidence="2">
    <name type="scientific">Sesamum latifolium</name>
    <dbReference type="NCBI Taxonomy" id="2727402"/>
    <lineage>
        <taxon>Eukaryota</taxon>
        <taxon>Viridiplantae</taxon>
        <taxon>Streptophyta</taxon>
        <taxon>Embryophyta</taxon>
        <taxon>Tracheophyta</taxon>
        <taxon>Spermatophyta</taxon>
        <taxon>Magnoliopsida</taxon>
        <taxon>eudicotyledons</taxon>
        <taxon>Gunneridae</taxon>
        <taxon>Pentapetalae</taxon>
        <taxon>asterids</taxon>
        <taxon>lamiids</taxon>
        <taxon>Lamiales</taxon>
        <taxon>Pedaliaceae</taxon>
        <taxon>Sesamum</taxon>
    </lineage>
</organism>
<evidence type="ECO:0000313" key="2">
    <source>
        <dbReference type="EMBL" id="KAL0455780.1"/>
    </source>
</evidence>
<sequence>MEKKELQHFQKFSPHAGSSVSLGPEEEGGVPSSTAAEAGGSLEGPSEGSTGAFSFFPSGFPSLGAPPYMESVAAGGGGNVSLLPLPLQGGYRDRSLTRGTK</sequence>
<reference evidence="2" key="2">
    <citation type="journal article" date="2024" name="Plant">
        <title>Genomic evolution and insights into agronomic trait innovations of Sesamum species.</title>
        <authorList>
            <person name="Miao H."/>
            <person name="Wang L."/>
            <person name="Qu L."/>
            <person name="Liu H."/>
            <person name="Sun Y."/>
            <person name="Le M."/>
            <person name="Wang Q."/>
            <person name="Wei S."/>
            <person name="Zheng Y."/>
            <person name="Lin W."/>
            <person name="Duan Y."/>
            <person name="Cao H."/>
            <person name="Xiong S."/>
            <person name="Wang X."/>
            <person name="Wei L."/>
            <person name="Li C."/>
            <person name="Ma Q."/>
            <person name="Ju M."/>
            <person name="Zhao R."/>
            <person name="Li G."/>
            <person name="Mu C."/>
            <person name="Tian Q."/>
            <person name="Mei H."/>
            <person name="Zhang T."/>
            <person name="Gao T."/>
            <person name="Zhang H."/>
        </authorList>
    </citation>
    <scope>NUCLEOTIDE SEQUENCE</scope>
    <source>
        <strain evidence="2">KEN1</strain>
    </source>
</reference>
<evidence type="ECO:0000256" key="1">
    <source>
        <dbReference type="SAM" id="MobiDB-lite"/>
    </source>
</evidence>
<feature type="region of interest" description="Disordered" evidence="1">
    <location>
        <begin position="1"/>
        <end position="101"/>
    </location>
</feature>
<feature type="compositionally biased region" description="Low complexity" evidence="1">
    <location>
        <begin position="48"/>
        <end position="67"/>
    </location>
</feature>
<dbReference type="EMBL" id="JACGWN010000003">
    <property type="protein sequence ID" value="KAL0455780.1"/>
    <property type="molecule type" value="Genomic_DNA"/>
</dbReference>
<reference evidence="2" key="1">
    <citation type="submission" date="2020-06" db="EMBL/GenBank/DDBJ databases">
        <authorList>
            <person name="Li T."/>
            <person name="Hu X."/>
            <person name="Zhang T."/>
            <person name="Song X."/>
            <person name="Zhang H."/>
            <person name="Dai N."/>
            <person name="Sheng W."/>
            <person name="Hou X."/>
            <person name="Wei L."/>
        </authorList>
    </citation>
    <scope>NUCLEOTIDE SEQUENCE</scope>
    <source>
        <strain evidence="2">KEN1</strain>
        <tissue evidence="2">Leaf</tissue>
    </source>
</reference>
<protein>
    <submittedName>
        <fullName evidence="2">Uncharacterized protein</fullName>
    </submittedName>
</protein>
<proteinExistence type="predicted"/>